<proteinExistence type="predicted"/>
<protein>
    <submittedName>
        <fullName evidence="1">Uncharacterized protein</fullName>
    </submittedName>
</protein>
<accession>A0A0C2BMR6</accession>
<dbReference type="EMBL" id="KN773871">
    <property type="protein sequence ID" value="KIH45123.1"/>
    <property type="molecule type" value="Genomic_DNA"/>
</dbReference>
<name>A0A0C2BMR6_9BILA</name>
<reference evidence="1 2" key="1">
    <citation type="submission" date="2013-12" db="EMBL/GenBank/DDBJ databases">
        <title>Draft genome of the parsitic nematode Ancylostoma duodenale.</title>
        <authorList>
            <person name="Mitreva M."/>
        </authorList>
    </citation>
    <scope>NUCLEOTIDE SEQUENCE [LARGE SCALE GENOMIC DNA]</scope>
    <source>
        <strain evidence="1 2">Zhejiang</strain>
    </source>
</reference>
<dbReference type="Proteomes" id="UP000054047">
    <property type="component" value="Unassembled WGS sequence"/>
</dbReference>
<organism evidence="1 2">
    <name type="scientific">Ancylostoma duodenale</name>
    <dbReference type="NCBI Taxonomy" id="51022"/>
    <lineage>
        <taxon>Eukaryota</taxon>
        <taxon>Metazoa</taxon>
        <taxon>Ecdysozoa</taxon>
        <taxon>Nematoda</taxon>
        <taxon>Chromadorea</taxon>
        <taxon>Rhabditida</taxon>
        <taxon>Rhabditina</taxon>
        <taxon>Rhabditomorpha</taxon>
        <taxon>Strongyloidea</taxon>
        <taxon>Ancylostomatidae</taxon>
        <taxon>Ancylostomatinae</taxon>
        <taxon>Ancylostoma</taxon>
    </lineage>
</organism>
<dbReference type="AlphaFoldDB" id="A0A0C2BMR6"/>
<feature type="non-terminal residue" evidence="1">
    <location>
        <position position="116"/>
    </location>
</feature>
<gene>
    <name evidence="1" type="ORF">ANCDUO_24840</name>
</gene>
<evidence type="ECO:0000313" key="1">
    <source>
        <dbReference type="EMBL" id="KIH45123.1"/>
    </source>
</evidence>
<keyword evidence="2" id="KW-1185">Reference proteome</keyword>
<feature type="non-terminal residue" evidence="1">
    <location>
        <position position="1"/>
    </location>
</feature>
<sequence length="116" mass="12819">SGRGDGRLFLKNDDEKRNDLGLRRNKSMKQHECADVALYNLKTTPTLTSLTHAPYSQQGEATSRGVALAWVQHYIQTALASIHLVVNGYICILRGIWLHAVSVDGQKELCITKQGG</sequence>
<evidence type="ECO:0000313" key="2">
    <source>
        <dbReference type="Proteomes" id="UP000054047"/>
    </source>
</evidence>